<dbReference type="Pfam" id="PF05216">
    <property type="entry name" value="UNC-50"/>
    <property type="match status" value="1"/>
</dbReference>
<proteinExistence type="inferred from homology"/>
<dbReference type="STRING" id="4846.A0A367K9J8"/>
<dbReference type="Proteomes" id="UP000253551">
    <property type="component" value="Unassembled WGS sequence"/>
</dbReference>
<evidence type="ECO:0000256" key="1">
    <source>
        <dbReference type="ARBA" id="ARBA00004141"/>
    </source>
</evidence>
<comment type="similarity">
    <text evidence="2">Belongs to the unc-50 family.</text>
</comment>
<evidence type="ECO:0000256" key="2">
    <source>
        <dbReference type="ARBA" id="ARBA00006293"/>
    </source>
</evidence>
<dbReference type="GO" id="GO:0000139">
    <property type="term" value="C:Golgi membrane"/>
    <property type="evidence" value="ECO:0007669"/>
    <property type="project" value="TreeGrafter"/>
</dbReference>
<evidence type="ECO:0000313" key="7">
    <source>
        <dbReference type="Proteomes" id="UP000253551"/>
    </source>
</evidence>
<keyword evidence="5" id="KW-0472">Membrane</keyword>
<dbReference type="PANTHER" id="PTHR12841">
    <property type="entry name" value="PROTEIN UNC-50 HOMOLOG"/>
    <property type="match status" value="1"/>
</dbReference>
<organism evidence="6 7">
    <name type="scientific">Rhizopus stolonifer</name>
    <name type="common">Rhizopus nigricans</name>
    <dbReference type="NCBI Taxonomy" id="4846"/>
    <lineage>
        <taxon>Eukaryota</taxon>
        <taxon>Fungi</taxon>
        <taxon>Fungi incertae sedis</taxon>
        <taxon>Mucoromycota</taxon>
        <taxon>Mucoromycotina</taxon>
        <taxon>Mucoromycetes</taxon>
        <taxon>Mucorales</taxon>
        <taxon>Mucorineae</taxon>
        <taxon>Rhizopodaceae</taxon>
        <taxon>Rhizopus</taxon>
    </lineage>
</organism>
<evidence type="ECO:0000313" key="6">
    <source>
        <dbReference type="EMBL" id="RCH98894.1"/>
    </source>
</evidence>
<comment type="caution">
    <text evidence="6">The sequence shown here is derived from an EMBL/GenBank/DDBJ whole genome shotgun (WGS) entry which is preliminary data.</text>
</comment>
<comment type="subcellular location">
    <subcellularLocation>
        <location evidence="1">Membrane</location>
        <topology evidence="1">Multi-pass membrane protein</topology>
    </subcellularLocation>
</comment>
<evidence type="ECO:0000256" key="4">
    <source>
        <dbReference type="ARBA" id="ARBA00022989"/>
    </source>
</evidence>
<keyword evidence="4" id="KW-1133">Transmembrane helix</keyword>
<evidence type="ECO:0000256" key="5">
    <source>
        <dbReference type="ARBA" id="ARBA00023136"/>
    </source>
</evidence>
<dbReference type="EMBL" id="PJQM01002012">
    <property type="protein sequence ID" value="RCH98894.1"/>
    <property type="molecule type" value="Genomic_DNA"/>
</dbReference>
<protein>
    <submittedName>
        <fullName evidence="6">Uncharacterized protein</fullName>
    </submittedName>
</protein>
<dbReference type="OrthoDB" id="10027013at2759"/>
<dbReference type="PANTHER" id="PTHR12841:SF6">
    <property type="entry name" value="PROTEIN UNC-50 HOMOLOG"/>
    <property type="match status" value="1"/>
</dbReference>
<keyword evidence="3" id="KW-0812">Transmembrane</keyword>
<reference evidence="6 7" key="1">
    <citation type="journal article" date="2018" name="G3 (Bethesda)">
        <title>Phylogenetic and Phylogenomic Definition of Rhizopus Species.</title>
        <authorList>
            <person name="Gryganskyi A.P."/>
            <person name="Golan J."/>
            <person name="Dolatabadi S."/>
            <person name="Mondo S."/>
            <person name="Robb S."/>
            <person name="Idnurm A."/>
            <person name="Muszewska A."/>
            <person name="Steczkiewicz K."/>
            <person name="Masonjones S."/>
            <person name="Liao H.L."/>
            <person name="Gajdeczka M.T."/>
            <person name="Anike F."/>
            <person name="Vuek A."/>
            <person name="Anishchenko I.M."/>
            <person name="Voigt K."/>
            <person name="de Hoog G.S."/>
            <person name="Smith M.E."/>
            <person name="Heitman J."/>
            <person name="Vilgalys R."/>
            <person name="Stajich J.E."/>
        </authorList>
    </citation>
    <scope>NUCLEOTIDE SEQUENCE [LARGE SCALE GENOMIC DNA]</scope>
    <source>
        <strain evidence="6 7">LSU 92-RS-03</strain>
    </source>
</reference>
<name>A0A367K9J8_RHIST</name>
<gene>
    <name evidence="6" type="ORF">CU098_011919</name>
</gene>
<feature type="non-terminal residue" evidence="6">
    <location>
        <position position="67"/>
    </location>
</feature>
<accession>A0A367K9J8</accession>
<evidence type="ECO:0000256" key="3">
    <source>
        <dbReference type="ARBA" id="ARBA00022692"/>
    </source>
</evidence>
<dbReference type="AlphaFoldDB" id="A0A367K9J8"/>
<dbReference type="InterPro" id="IPR007881">
    <property type="entry name" value="UNC-50"/>
</dbReference>
<keyword evidence="7" id="KW-1185">Reference proteome</keyword>
<sequence length="67" mass="8232">MELLPTTSNKNNDYSIQTRRFRRSSSIPLILTRLVRFPQMDFEFALWQMAYLLIASRRVYRNIYYHK</sequence>